<reference evidence="1" key="2">
    <citation type="journal article" date="2015" name="Fish Shellfish Immunol.">
        <title>Early steps in the European eel (Anguilla anguilla)-Vibrio vulnificus interaction in the gills: Role of the RtxA13 toxin.</title>
        <authorList>
            <person name="Callol A."/>
            <person name="Pajuelo D."/>
            <person name="Ebbesson L."/>
            <person name="Teles M."/>
            <person name="MacKenzie S."/>
            <person name="Amaro C."/>
        </authorList>
    </citation>
    <scope>NUCLEOTIDE SEQUENCE</scope>
</reference>
<accession>A0A0E9Q2S8</accession>
<sequence length="23" mass="2592">MDVLGFVSNITKRNNVELTEAQI</sequence>
<proteinExistence type="predicted"/>
<evidence type="ECO:0000313" key="1">
    <source>
        <dbReference type="EMBL" id="JAH11206.1"/>
    </source>
</evidence>
<protein>
    <submittedName>
        <fullName evidence="1">Uncharacterized protein</fullName>
    </submittedName>
</protein>
<dbReference type="AlphaFoldDB" id="A0A0E9Q2S8"/>
<dbReference type="EMBL" id="GBXM01097371">
    <property type="protein sequence ID" value="JAH11206.1"/>
    <property type="molecule type" value="Transcribed_RNA"/>
</dbReference>
<organism evidence="1">
    <name type="scientific">Anguilla anguilla</name>
    <name type="common">European freshwater eel</name>
    <name type="synonym">Muraena anguilla</name>
    <dbReference type="NCBI Taxonomy" id="7936"/>
    <lineage>
        <taxon>Eukaryota</taxon>
        <taxon>Metazoa</taxon>
        <taxon>Chordata</taxon>
        <taxon>Craniata</taxon>
        <taxon>Vertebrata</taxon>
        <taxon>Euteleostomi</taxon>
        <taxon>Actinopterygii</taxon>
        <taxon>Neopterygii</taxon>
        <taxon>Teleostei</taxon>
        <taxon>Anguilliformes</taxon>
        <taxon>Anguillidae</taxon>
        <taxon>Anguilla</taxon>
    </lineage>
</organism>
<reference evidence="1" key="1">
    <citation type="submission" date="2014-11" db="EMBL/GenBank/DDBJ databases">
        <authorList>
            <person name="Amaro Gonzalez C."/>
        </authorList>
    </citation>
    <scope>NUCLEOTIDE SEQUENCE</scope>
</reference>
<name>A0A0E9Q2S8_ANGAN</name>